<accession>A0AAF0K9W9</accession>
<name>A0AAF0K9W9_LATSK</name>
<dbReference type="SUPFAM" id="SSF49401">
    <property type="entry name" value="Bacterial adhesins"/>
    <property type="match status" value="1"/>
</dbReference>
<proteinExistence type="predicted"/>
<dbReference type="Pfam" id="PF13731">
    <property type="entry name" value="WxL"/>
    <property type="match status" value="1"/>
</dbReference>
<reference evidence="3" key="1">
    <citation type="submission" date="2023-04" db="EMBL/GenBank/DDBJ databases">
        <title>Novel strain of Lactilactobacillus sakei and use thereof.</title>
        <authorList>
            <person name="Kim S.Y."/>
        </authorList>
    </citation>
    <scope>NUCLEOTIDE SEQUENCE</scope>
    <source>
        <strain evidence="3">HUP1</strain>
    </source>
</reference>
<feature type="domain" description="WxL" evidence="2">
    <location>
        <begin position="703"/>
        <end position="940"/>
    </location>
</feature>
<protein>
    <submittedName>
        <fullName evidence="3">WxL domain-containing protein</fullName>
    </submittedName>
</protein>
<dbReference type="InterPro" id="IPR008966">
    <property type="entry name" value="Adhesion_dom_sf"/>
</dbReference>
<feature type="compositionally biased region" description="Polar residues" evidence="1">
    <location>
        <begin position="42"/>
        <end position="51"/>
    </location>
</feature>
<feature type="region of interest" description="Disordered" evidence="1">
    <location>
        <begin position="33"/>
        <end position="70"/>
    </location>
</feature>
<dbReference type="Proteomes" id="UP001179858">
    <property type="component" value="Chromosome"/>
</dbReference>
<organism evidence="3 4">
    <name type="scientific">Latilactobacillus sakei</name>
    <name type="common">Lactobacillus sakei</name>
    <dbReference type="NCBI Taxonomy" id="1599"/>
    <lineage>
        <taxon>Bacteria</taxon>
        <taxon>Bacillati</taxon>
        <taxon>Bacillota</taxon>
        <taxon>Bacilli</taxon>
        <taxon>Lactobacillales</taxon>
        <taxon>Lactobacillaceae</taxon>
        <taxon>Latilactobacillus</taxon>
    </lineage>
</organism>
<dbReference type="EMBL" id="CP122959">
    <property type="protein sequence ID" value="WGI18965.1"/>
    <property type="molecule type" value="Genomic_DNA"/>
</dbReference>
<feature type="compositionally biased region" description="Polar residues" evidence="1">
    <location>
        <begin position="59"/>
        <end position="70"/>
    </location>
</feature>
<sequence length="940" mass="103606">MKKIMWLVTVGILTALLLMSYVETVTAEQRATDTVQKESTESSKNANSVANQVDEAHDSQSTTPQVTSNQKVTKVAKINDGVQNWETASINTVAYVDLGNSRRLGYTFGKASTNRSDESGSKFELKPKANVFINNNGNIEAAFFGVKQGLITSFDYAIHPDRSNKNPLQLNESIGERFQSYRVYKGTTSDGSTALKVVGLVEVGNKTYEATLLIRPNPNKAVIQQELYLASTENTKHAAGIYLAKDLLVDNNDNIPVYAQGNNAGLYLQSKKYKVFINLKVPDGPQHYGVTSYLDSYSYALSPYKGTDFDSPGLENDNLKEGTVIFKKMDSTYSNKWSWQTFEPNTVYHYRSDIGLTESGAVSPDTMIKYTNKTSDNGENHVNDQLTIESMAHNNGYNSHWQGVTITSNVPKGLTIAPKSLKLKLADETIQTVDASHFDAQTGQLSVKLPKDLAENEWTSLLYDAQINKSGAGTTMTAKMTAKGEIGFPNEASDDVQIPIQDQPTAIEKTVRNAEKPTGDYGATAEGTAKGRFDYRVVLTTNQTGGGLASGTLSDVLPKGLTLVPNSATIKYAQQATPDPVTAIEKINLKPMAAGETATLTYRAQVADTVDDGALLKNTAQVTGKEVNGTALTIDASASVKITKPKIGKVIFKYLDRATGQPIGDQQITITGPIGKRLSEVKSDEIQVSGGQNINRIRPAYIDSYVPVDFTADGNASVPTFDNHVRDVDPVFDETETVYLFRYEKQRLEIMAHPVKFSFGKFSNTQAERTYYLPTAKDQNGQKKPYSIGIADYWGINSWQLTVSQPEQFEGTYLDQDKKPQRTALDDARLIFNNIEFERTTTSGNSAPEKEISDFAKQKTLIPGAAPTTLVTYTKNGQYLDKDQNNADHQYDVPGYSEFEYRFGNQSNQDYSIALHVPRKTVRQKTTYKTKLVWHLTVAP</sequence>
<evidence type="ECO:0000313" key="3">
    <source>
        <dbReference type="EMBL" id="WGI18965.1"/>
    </source>
</evidence>
<dbReference type="AlphaFoldDB" id="A0AAF0K9W9"/>
<dbReference type="InterPro" id="IPR027994">
    <property type="entry name" value="WxL_dom"/>
</dbReference>
<evidence type="ECO:0000313" key="4">
    <source>
        <dbReference type="Proteomes" id="UP001179858"/>
    </source>
</evidence>
<gene>
    <name evidence="3" type="ORF">QBD03_09495</name>
</gene>
<dbReference type="RefSeq" id="WP_280102790.1">
    <property type="nucleotide sequence ID" value="NZ_CP122959.1"/>
</dbReference>
<evidence type="ECO:0000256" key="1">
    <source>
        <dbReference type="SAM" id="MobiDB-lite"/>
    </source>
</evidence>
<evidence type="ECO:0000259" key="2">
    <source>
        <dbReference type="Pfam" id="PF13731"/>
    </source>
</evidence>